<evidence type="ECO:0000256" key="22">
    <source>
        <dbReference type="SAM" id="MobiDB-lite"/>
    </source>
</evidence>
<dbReference type="GO" id="GO:0005813">
    <property type="term" value="C:centrosome"/>
    <property type="evidence" value="ECO:0007669"/>
    <property type="project" value="UniProtKB-SubCell"/>
</dbReference>
<keyword evidence="9" id="KW-0344">Guanine-nucleotide releasing factor</keyword>
<protein>
    <recommendedName>
        <fullName evidence="20">X-linked retinitis pigmentosa GTPase regulator</fullName>
    </recommendedName>
</protein>
<feature type="repeat" description="RCC1" evidence="21">
    <location>
        <begin position="103"/>
        <end position="154"/>
    </location>
</feature>
<evidence type="ECO:0000256" key="3">
    <source>
        <dbReference type="ARBA" id="ARBA00004555"/>
    </source>
</evidence>
<dbReference type="PANTHER" id="PTHR45982:SF10">
    <property type="entry name" value="RETINITIS PIGMENTOSA GTPASE REGULATOR"/>
    <property type="match status" value="1"/>
</dbReference>
<evidence type="ECO:0000313" key="24">
    <source>
        <dbReference type="EMBL" id="CAH3120774.1"/>
    </source>
</evidence>
<evidence type="ECO:0000256" key="6">
    <source>
        <dbReference type="ARBA" id="ARBA00022490"/>
    </source>
</evidence>
<dbReference type="InterPro" id="IPR058923">
    <property type="entry name" value="RCC1-like_dom"/>
</dbReference>
<feature type="compositionally biased region" description="Basic and acidic residues" evidence="22">
    <location>
        <begin position="623"/>
        <end position="650"/>
    </location>
</feature>
<dbReference type="InterPro" id="IPR000408">
    <property type="entry name" value="Reg_chr_condens"/>
</dbReference>
<dbReference type="GO" id="GO:0007601">
    <property type="term" value="P:visual perception"/>
    <property type="evidence" value="ECO:0007669"/>
    <property type="project" value="UniProtKB-KW"/>
</dbReference>
<dbReference type="PROSITE" id="PS50012">
    <property type="entry name" value="RCC1_3"/>
    <property type="match status" value="6"/>
</dbReference>
<evidence type="ECO:0000256" key="11">
    <source>
        <dbReference type="ARBA" id="ARBA00022794"/>
    </source>
</evidence>
<feature type="region of interest" description="Disordered" evidence="22">
    <location>
        <begin position="479"/>
        <end position="851"/>
    </location>
</feature>
<feature type="compositionally biased region" description="Basic and acidic residues" evidence="22">
    <location>
        <begin position="747"/>
        <end position="761"/>
    </location>
</feature>
<feature type="repeat" description="RCC1" evidence="21">
    <location>
        <begin position="261"/>
        <end position="313"/>
    </location>
</feature>
<keyword evidence="18" id="KW-0636">Prenylation</keyword>
<feature type="repeat" description="RCC1" evidence="21">
    <location>
        <begin position="155"/>
        <end position="207"/>
    </location>
</feature>
<comment type="caution">
    <text evidence="24">The sequence shown here is derived from an EMBL/GenBank/DDBJ whole genome shotgun (WGS) entry which is preliminary data.</text>
</comment>
<evidence type="ECO:0000256" key="5">
    <source>
        <dbReference type="ARBA" id="ARBA00022481"/>
    </source>
</evidence>
<feature type="compositionally biased region" description="Basic and acidic residues" evidence="22">
    <location>
        <begin position="816"/>
        <end position="839"/>
    </location>
</feature>
<sequence length="851" mass="93702">MASDDEDVPDSGAVFTFGKSRFLDNKFWIRDDAVIHLSCGDEHSAVVTENGKLYTFGSNDWGQLGHGSTVQFPNPKLVKRLKPEKVRLVAAGRNHTIVSTESGKLYSFGCGVDGQLGHGNCESSPVPKAIESLPDQQYTLLSCGSDFTAAVTEEGQLYSWGSNSEGQIGHGDEIDDDSCAIPTKVKIRGKVVSVACGYYHMAVVTDDGSLLTCGENESGKLGLDESQTNNTSKLQKLFSINEEVVSVACGGNHTVAVTKNGKLYSFGQGDHGQLGHGSSLLECSSPKQVTSLRNICVRYVSCGESHTAIVTKHGNLYTCGDGRHGKLGMGEESFSNLFKLEKVTRFDQFTVKTVACGGCHTLVAAVKTTENGDGTDSEAEAEKDILASSISSTKSLQDAVDGPSLAATFPAGGAARNKRRQKNLENLGNSVGGSLPPINKSALPPLLRTLPALKNEVSKDEKMAVNPLDMSMLPQISREAEKEKRKDEGKIQKISGSKESKASKAAKRTSHSESSSGISESEDEDEQHDRQKADKTSSRKQEKKEDGKKKAEEESEDLEEDESGSEEEDSSDRKKATETKTQVETAAKDDKKEKAPSKEDGEDEESDEEEEDSDEEGEESTEEANKPEKREQLKVVGKKIEVGKVDKKKEDEEEEEEEEEDSEEEESDEEEDDDHDKNDEEQEGPSKNKKQVEESGKKIDSIEKNKKADSKKRQETEEESEEEEDEDDEDIEQDEDKDTKKGKKVKEKTEDKKKKKAKEEKTGDEDDLDKKKPGNKKDKKKKDKKAKERAKEDEDEDEDQAEENENDEDKEDDKDEKDKDEKDGKDKKDEKENGAEAGKKKAKKSGICILL</sequence>
<dbReference type="Proteomes" id="UP001159428">
    <property type="component" value="Unassembled WGS sequence"/>
</dbReference>
<feature type="compositionally biased region" description="Acidic residues" evidence="22">
    <location>
        <begin position="553"/>
        <end position="570"/>
    </location>
</feature>
<keyword evidence="25" id="KW-1185">Reference proteome</keyword>
<keyword evidence="11" id="KW-0970">Cilium biogenesis/degradation</keyword>
<keyword evidence="13" id="KW-0333">Golgi apparatus</keyword>
<evidence type="ECO:0000256" key="15">
    <source>
        <dbReference type="ARBA" id="ARBA00023212"/>
    </source>
</evidence>
<name>A0AAU9WPH3_9CNID</name>
<evidence type="ECO:0000256" key="12">
    <source>
        <dbReference type="ARBA" id="ARBA00022846"/>
    </source>
</evidence>
<feature type="compositionally biased region" description="Basic and acidic residues" evidence="22">
    <location>
        <begin position="479"/>
        <end position="502"/>
    </location>
</feature>
<dbReference type="GO" id="GO:0005929">
    <property type="term" value="C:cilium"/>
    <property type="evidence" value="ECO:0007669"/>
    <property type="project" value="UniProtKB-ARBA"/>
</dbReference>
<dbReference type="SUPFAM" id="SSF50985">
    <property type="entry name" value="RCC1/BLIP-II"/>
    <property type="match status" value="1"/>
</dbReference>
<reference evidence="24 25" key="1">
    <citation type="submission" date="2022-05" db="EMBL/GenBank/DDBJ databases">
        <authorList>
            <consortium name="Genoscope - CEA"/>
            <person name="William W."/>
        </authorList>
    </citation>
    <scope>NUCLEOTIDE SEQUENCE [LARGE SCALE GENOMIC DNA]</scope>
</reference>
<dbReference type="GO" id="GO:0030030">
    <property type="term" value="P:cell projection organization"/>
    <property type="evidence" value="ECO:0007669"/>
    <property type="project" value="UniProtKB-KW"/>
</dbReference>
<evidence type="ECO:0000256" key="2">
    <source>
        <dbReference type="ARBA" id="ARBA00004300"/>
    </source>
</evidence>
<keyword evidence="12" id="KW-0282">Flagellum</keyword>
<keyword evidence="14" id="KW-0969">Cilium</keyword>
<evidence type="ECO:0000256" key="10">
    <source>
        <dbReference type="ARBA" id="ARBA00022737"/>
    </source>
</evidence>
<evidence type="ECO:0000256" key="14">
    <source>
        <dbReference type="ARBA" id="ARBA00023069"/>
    </source>
</evidence>
<dbReference type="GO" id="GO:0005794">
    <property type="term" value="C:Golgi apparatus"/>
    <property type="evidence" value="ECO:0007669"/>
    <property type="project" value="UniProtKB-SubCell"/>
</dbReference>
<dbReference type="PRINTS" id="PR00633">
    <property type="entry name" value="RCCNDNSATION"/>
</dbReference>
<dbReference type="EMBL" id="CALNXJ010000018">
    <property type="protein sequence ID" value="CAH3120774.1"/>
    <property type="molecule type" value="Genomic_DNA"/>
</dbReference>
<keyword evidence="7" id="KW-0597">Phosphoprotein</keyword>
<keyword evidence="6" id="KW-0963">Cytoplasm</keyword>
<dbReference type="GO" id="GO:0005085">
    <property type="term" value="F:guanyl-nucleotide exchange factor activity"/>
    <property type="evidence" value="ECO:0007669"/>
    <property type="project" value="UniProtKB-KW"/>
</dbReference>
<feature type="compositionally biased region" description="Basic and acidic residues" evidence="22">
    <location>
        <begin position="527"/>
        <end position="552"/>
    </location>
</feature>
<keyword evidence="16" id="KW-0966">Cell projection</keyword>
<dbReference type="Pfam" id="PF00415">
    <property type="entry name" value="RCC1"/>
    <property type="match status" value="1"/>
</dbReference>
<dbReference type="PANTHER" id="PTHR45982">
    <property type="entry name" value="REGULATOR OF CHROMOSOME CONDENSATION"/>
    <property type="match status" value="1"/>
</dbReference>
<feature type="compositionally biased region" description="Acidic residues" evidence="22">
    <location>
        <begin position="600"/>
        <end position="622"/>
    </location>
</feature>
<feature type="compositionally biased region" description="Acidic residues" evidence="22">
    <location>
        <begin position="651"/>
        <end position="683"/>
    </location>
</feature>
<comment type="subcellular location">
    <subcellularLocation>
        <location evidence="1">Cytoplasm</location>
        <location evidence="1">Cytoskeleton</location>
        <location evidence="1">Cilium basal body</location>
    </subcellularLocation>
    <subcellularLocation>
        <location evidence="4">Cytoplasm</location>
        <location evidence="4">Cytoskeleton</location>
        <location evidence="4">Flagellum axoneme</location>
    </subcellularLocation>
    <subcellularLocation>
        <location evidence="2">Cytoplasm</location>
        <location evidence="2">Cytoskeleton</location>
        <location evidence="2">Microtubule organizing center</location>
        <location evidence="2">Centrosome</location>
    </subcellularLocation>
    <subcellularLocation>
        <location evidence="3">Golgi apparatus</location>
    </subcellularLocation>
</comment>
<feature type="compositionally biased region" description="Acidic residues" evidence="22">
    <location>
        <begin position="716"/>
        <end position="736"/>
    </location>
</feature>
<keyword evidence="8" id="KW-0716">Sensory transduction</keyword>
<dbReference type="InterPro" id="IPR009091">
    <property type="entry name" value="RCC1/BLIP-II"/>
</dbReference>
<keyword evidence="5" id="KW-0488">Methylation</keyword>
<evidence type="ECO:0000256" key="19">
    <source>
        <dbReference type="ARBA" id="ARBA00023305"/>
    </source>
</evidence>
<evidence type="ECO:0000256" key="16">
    <source>
        <dbReference type="ARBA" id="ARBA00023273"/>
    </source>
</evidence>
<evidence type="ECO:0000256" key="18">
    <source>
        <dbReference type="ARBA" id="ARBA00023289"/>
    </source>
</evidence>
<dbReference type="AlphaFoldDB" id="A0AAU9WPH3"/>
<dbReference type="Pfam" id="PF25390">
    <property type="entry name" value="WD40_RLD"/>
    <property type="match status" value="1"/>
</dbReference>
<evidence type="ECO:0000256" key="1">
    <source>
        <dbReference type="ARBA" id="ARBA00004120"/>
    </source>
</evidence>
<feature type="compositionally biased region" description="Acidic residues" evidence="22">
    <location>
        <begin position="793"/>
        <end position="815"/>
    </location>
</feature>
<keyword evidence="17" id="KW-0449">Lipoprotein</keyword>
<feature type="compositionally biased region" description="Basic and acidic residues" evidence="22">
    <location>
        <begin position="586"/>
        <end position="599"/>
    </location>
</feature>
<dbReference type="FunFam" id="2.130.10.30:FF:000013">
    <property type="entry name" value="Retinitis pigmentosa GTPase regulator isoform 1"/>
    <property type="match status" value="1"/>
</dbReference>
<feature type="compositionally biased region" description="Basic and acidic residues" evidence="22">
    <location>
        <begin position="684"/>
        <end position="715"/>
    </location>
</feature>
<dbReference type="Gene3D" id="2.130.10.30">
    <property type="entry name" value="Regulator of chromosome condensation 1/beta-lactamase-inhibitor protein II"/>
    <property type="match status" value="1"/>
</dbReference>
<proteinExistence type="predicted"/>
<evidence type="ECO:0000256" key="21">
    <source>
        <dbReference type="PROSITE-ProRule" id="PRU00235"/>
    </source>
</evidence>
<evidence type="ECO:0000256" key="17">
    <source>
        <dbReference type="ARBA" id="ARBA00023288"/>
    </source>
</evidence>
<evidence type="ECO:0000313" key="25">
    <source>
        <dbReference type="Proteomes" id="UP001159428"/>
    </source>
</evidence>
<dbReference type="PROSITE" id="PS00626">
    <property type="entry name" value="RCC1_2"/>
    <property type="match status" value="2"/>
</dbReference>
<evidence type="ECO:0000256" key="4">
    <source>
        <dbReference type="ARBA" id="ARBA00004611"/>
    </source>
</evidence>
<gene>
    <name evidence="24" type="ORF">PMEA_00008888</name>
</gene>
<dbReference type="InterPro" id="IPR051553">
    <property type="entry name" value="Ran_GTPase-activating"/>
</dbReference>
<evidence type="ECO:0000259" key="23">
    <source>
        <dbReference type="Pfam" id="PF25390"/>
    </source>
</evidence>
<evidence type="ECO:0000256" key="7">
    <source>
        <dbReference type="ARBA" id="ARBA00022553"/>
    </source>
</evidence>
<evidence type="ECO:0000256" key="20">
    <source>
        <dbReference type="ARBA" id="ARBA00073293"/>
    </source>
</evidence>
<evidence type="ECO:0000256" key="8">
    <source>
        <dbReference type="ARBA" id="ARBA00022606"/>
    </source>
</evidence>
<keyword evidence="19" id="KW-0844">Vision</keyword>
<evidence type="ECO:0000256" key="9">
    <source>
        <dbReference type="ARBA" id="ARBA00022658"/>
    </source>
</evidence>
<evidence type="ECO:0000256" key="13">
    <source>
        <dbReference type="ARBA" id="ARBA00023034"/>
    </source>
</evidence>
<feature type="repeat" description="RCC1" evidence="21">
    <location>
        <begin position="208"/>
        <end position="260"/>
    </location>
</feature>
<accession>A0AAU9WPH3</accession>
<feature type="domain" description="RCC1-like" evidence="23">
    <location>
        <begin position="126"/>
        <end position="364"/>
    </location>
</feature>
<keyword evidence="15" id="KW-0206">Cytoskeleton</keyword>
<organism evidence="24 25">
    <name type="scientific">Pocillopora meandrina</name>
    <dbReference type="NCBI Taxonomy" id="46732"/>
    <lineage>
        <taxon>Eukaryota</taxon>
        <taxon>Metazoa</taxon>
        <taxon>Cnidaria</taxon>
        <taxon>Anthozoa</taxon>
        <taxon>Hexacorallia</taxon>
        <taxon>Scleractinia</taxon>
        <taxon>Astrocoeniina</taxon>
        <taxon>Pocilloporidae</taxon>
        <taxon>Pocillopora</taxon>
    </lineage>
</organism>
<feature type="repeat" description="RCC1" evidence="21">
    <location>
        <begin position="51"/>
        <end position="102"/>
    </location>
</feature>
<feature type="repeat" description="RCC1" evidence="21">
    <location>
        <begin position="314"/>
        <end position="367"/>
    </location>
</feature>
<keyword evidence="10" id="KW-0677">Repeat</keyword>